<reference evidence="1" key="1">
    <citation type="submission" date="2014-05" db="EMBL/GenBank/DDBJ databases">
        <authorList>
            <person name="Chronopoulou M."/>
        </authorList>
    </citation>
    <scope>NUCLEOTIDE SEQUENCE</scope>
    <source>
        <tissue evidence="1">Whole organism</tissue>
    </source>
</reference>
<name>A0A0K2VDZ5_LEPSM</name>
<dbReference type="EMBL" id="HACA01031338">
    <property type="protein sequence ID" value="CDW48699.1"/>
    <property type="molecule type" value="Transcribed_RNA"/>
</dbReference>
<sequence length="68" mass="7738">QSPIQPIKVQNTDYPISPQANKQVSLLCLRHIDRCLSHTKTDPVHQCCSRPSTLPLFLLERSSTIRIN</sequence>
<feature type="non-terminal residue" evidence="1">
    <location>
        <position position="1"/>
    </location>
</feature>
<protein>
    <submittedName>
        <fullName evidence="1">Uncharacterized protein</fullName>
    </submittedName>
</protein>
<dbReference type="AlphaFoldDB" id="A0A0K2VDZ5"/>
<accession>A0A0K2VDZ5</accession>
<proteinExistence type="predicted"/>
<organism evidence="1">
    <name type="scientific">Lepeophtheirus salmonis</name>
    <name type="common">Salmon louse</name>
    <name type="synonym">Caligus salmonis</name>
    <dbReference type="NCBI Taxonomy" id="72036"/>
    <lineage>
        <taxon>Eukaryota</taxon>
        <taxon>Metazoa</taxon>
        <taxon>Ecdysozoa</taxon>
        <taxon>Arthropoda</taxon>
        <taxon>Crustacea</taxon>
        <taxon>Multicrustacea</taxon>
        <taxon>Hexanauplia</taxon>
        <taxon>Copepoda</taxon>
        <taxon>Siphonostomatoida</taxon>
        <taxon>Caligidae</taxon>
        <taxon>Lepeophtheirus</taxon>
    </lineage>
</organism>
<evidence type="ECO:0000313" key="1">
    <source>
        <dbReference type="EMBL" id="CDW48699.1"/>
    </source>
</evidence>